<name>A0A7W7HMA8_9ACTN</name>
<sequence>MTTKRQVSYQWRLREVMAAHGMFAATDLAPKLAERRITCPRAAIPESIAA</sequence>
<comment type="caution">
    <text evidence="2">The sequence shown here is derived from an EMBL/GenBank/DDBJ whole genome shotgun (WGS) entry which is preliminary data.</text>
</comment>
<dbReference type="Proteomes" id="UP000590511">
    <property type="component" value="Unassembled WGS sequence"/>
</dbReference>
<evidence type="ECO:0000313" key="2">
    <source>
        <dbReference type="EMBL" id="MBB4752872.1"/>
    </source>
</evidence>
<organism evidence="2 3">
    <name type="scientific">Actinoplanes lobatus</name>
    <dbReference type="NCBI Taxonomy" id="113568"/>
    <lineage>
        <taxon>Bacteria</taxon>
        <taxon>Bacillati</taxon>
        <taxon>Actinomycetota</taxon>
        <taxon>Actinomycetes</taxon>
        <taxon>Micromonosporales</taxon>
        <taxon>Micromonosporaceae</taxon>
        <taxon>Actinoplanes</taxon>
    </lineage>
</organism>
<dbReference type="AlphaFoldDB" id="A0A7W7HMA8"/>
<protein>
    <submittedName>
        <fullName evidence="2">Uncharacterized protein</fullName>
    </submittedName>
</protein>
<evidence type="ECO:0000313" key="3">
    <source>
        <dbReference type="Proteomes" id="UP000590511"/>
    </source>
</evidence>
<proteinExistence type="predicted"/>
<reference evidence="1 4" key="2">
    <citation type="submission" date="2021-01" db="EMBL/GenBank/DDBJ databases">
        <title>Whole genome shotgun sequence of Actinoplanes lobatus NBRC 12513.</title>
        <authorList>
            <person name="Komaki H."/>
            <person name="Tamura T."/>
        </authorList>
    </citation>
    <scope>NUCLEOTIDE SEQUENCE [LARGE SCALE GENOMIC DNA]</scope>
    <source>
        <strain evidence="1 4">NBRC 12513</strain>
    </source>
</reference>
<dbReference type="EMBL" id="BOMP01000034">
    <property type="protein sequence ID" value="GIE39481.1"/>
    <property type="molecule type" value="Genomic_DNA"/>
</dbReference>
<dbReference type="RefSeq" id="WP_229807264.1">
    <property type="nucleotide sequence ID" value="NZ_BOMP01000034.1"/>
</dbReference>
<reference evidence="2 3" key="1">
    <citation type="submission" date="2020-08" db="EMBL/GenBank/DDBJ databases">
        <title>Sequencing the genomes of 1000 actinobacteria strains.</title>
        <authorList>
            <person name="Klenk H.-P."/>
        </authorList>
    </citation>
    <scope>NUCLEOTIDE SEQUENCE [LARGE SCALE GENOMIC DNA]</scope>
    <source>
        <strain evidence="2 3">DSM 43150</strain>
    </source>
</reference>
<dbReference type="Proteomes" id="UP000631312">
    <property type="component" value="Unassembled WGS sequence"/>
</dbReference>
<evidence type="ECO:0000313" key="1">
    <source>
        <dbReference type="EMBL" id="GIE39481.1"/>
    </source>
</evidence>
<keyword evidence="4" id="KW-1185">Reference proteome</keyword>
<dbReference type="EMBL" id="JACHNC010000001">
    <property type="protein sequence ID" value="MBB4752872.1"/>
    <property type="molecule type" value="Genomic_DNA"/>
</dbReference>
<accession>A0A7W7HMA8</accession>
<evidence type="ECO:0000313" key="4">
    <source>
        <dbReference type="Proteomes" id="UP000631312"/>
    </source>
</evidence>
<gene>
    <name evidence="1" type="ORF">Alo02nite_23790</name>
    <name evidence="2" type="ORF">BJ964_007033</name>
</gene>